<feature type="domain" description="Response regulatory" evidence="13">
    <location>
        <begin position="882"/>
        <end position="996"/>
    </location>
</feature>
<dbReference type="CDD" id="cd16922">
    <property type="entry name" value="HATPase_EvgS-ArcB-TorS-like"/>
    <property type="match status" value="1"/>
</dbReference>
<dbReference type="PANTHER" id="PTHR45339:SF5">
    <property type="entry name" value="HISTIDINE KINASE"/>
    <property type="match status" value="1"/>
</dbReference>
<proteinExistence type="predicted"/>
<dbReference type="Pfam" id="PF00072">
    <property type="entry name" value="Response_reg"/>
    <property type="match status" value="1"/>
</dbReference>
<dbReference type="PROSITE" id="PS50110">
    <property type="entry name" value="RESPONSE_REGULATORY"/>
    <property type="match status" value="1"/>
</dbReference>
<dbReference type="PROSITE" id="PS50894">
    <property type="entry name" value="HPT"/>
    <property type="match status" value="1"/>
</dbReference>
<dbReference type="Pfam" id="PF00512">
    <property type="entry name" value="HisKA"/>
    <property type="match status" value="1"/>
</dbReference>
<dbReference type="EC" id="2.7.13.3" evidence="2"/>
<dbReference type="SMART" id="SM00388">
    <property type="entry name" value="HisKA"/>
    <property type="match status" value="1"/>
</dbReference>
<dbReference type="EMBL" id="CABVPY010000100">
    <property type="protein sequence ID" value="VWC47071.1"/>
    <property type="molecule type" value="Genomic_DNA"/>
</dbReference>
<dbReference type="GO" id="GO:0005886">
    <property type="term" value="C:plasma membrane"/>
    <property type="evidence" value="ECO:0007669"/>
    <property type="project" value="UniProtKB-SubCell"/>
</dbReference>
<dbReference type="Gene3D" id="3.30.565.10">
    <property type="entry name" value="Histidine kinase-like ATPase, C-terminal domain"/>
    <property type="match status" value="1"/>
</dbReference>
<evidence type="ECO:0000256" key="1">
    <source>
        <dbReference type="ARBA" id="ARBA00000085"/>
    </source>
</evidence>
<dbReference type="PROSITE" id="PS50109">
    <property type="entry name" value="HIS_KIN"/>
    <property type="match status" value="1"/>
</dbReference>
<evidence type="ECO:0000256" key="7">
    <source>
        <dbReference type="ARBA" id="ARBA00058004"/>
    </source>
</evidence>
<dbReference type="CDD" id="cd00082">
    <property type="entry name" value="HisKA"/>
    <property type="match status" value="1"/>
</dbReference>
<keyword evidence="11" id="KW-0472">Membrane</keyword>
<evidence type="ECO:0000256" key="2">
    <source>
        <dbReference type="ARBA" id="ARBA00012438"/>
    </source>
</evidence>
<feature type="transmembrane region" description="Helical" evidence="11">
    <location>
        <begin position="331"/>
        <end position="352"/>
    </location>
</feature>
<dbReference type="InterPro" id="IPR008207">
    <property type="entry name" value="Sig_transdc_His_kin_Hpt_dom"/>
</dbReference>
<dbReference type="InterPro" id="IPR036097">
    <property type="entry name" value="HisK_dim/P_sf"/>
</dbReference>
<keyword evidence="6" id="KW-0843">Virulence</keyword>
<dbReference type="GO" id="GO:0005524">
    <property type="term" value="F:ATP binding"/>
    <property type="evidence" value="ECO:0007669"/>
    <property type="project" value="UniProtKB-KW"/>
</dbReference>
<keyword evidence="15" id="KW-0808">Transferase</keyword>
<dbReference type="InterPro" id="IPR036890">
    <property type="entry name" value="HATPase_C_sf"/>
</dbReference>
<evidence type="ECO:0000256" key="6">
    <source>
        <dbReference type="ARBA" id="ARBA00023026"/>
    </source>
</evidence>
<evidence type="ECO:0000256" key="5">
    <source>
        <dbReference type="ARBA" id="ARBA00023012"/>
    </source>
</evidence>
<dbReference type="Pfam" id="PF02518">
    <property type="entry name" value="HATPase_c"/>
    <property type="match status" value="1"/>
</dbReference>
<dbReference type="SUPFAM" id="SSF52172">
    <property type="entry name" value="CheY-like"/>
    <property type="match status" value="1"/>
</dbReference>
<keyword evidence="5" id="KW-0902">Two-component regulatory system</keyword>
<keyword evidence="11" id="KW-0812">Transmembrane</keyword>
<name>A0A6P2SGH1_BURL3</name>
<protein>
    <recommendedName>
        <fullName evidence="8">Virulence sensor protein BvgS</fullName>
        <ecNumber evidence="2">2.7.13.3</ecNumber>
    </recommendedName>
</protein>
<feature type="modified residue" description="4-aspartylphosphate" evidence="10">
    <location>
        <position position="931"/>
    </location>
</feature>
<keyword evidence="3 10" id="KW-0597">Phosphoprotein</keyword>
<feature type="domain" description="HPt" evidence="14">
    <location>
        <begin position="1015"/>
        <end position="1109"/>
    </location>
</feature>
<keyword evidence="4" id="KW-0732">Signal</keyword>
<evidence type="ECO:0000256" key="3">
    <source>
        <dbReference type="ARBA" id="ARBA00022553"/>
    </source>
</evidence>
<evidence type="ECO:0000256" key="9">
    <source>
        <dbReference type="PROSITE-ProRule" id="PRU00110"/>
    </source>
</evidence>
<dbReference type="PANTHER" id="PTHR45339">
    <property type="entry name" value="HYBRID SIGNAL TRANSDUCTION HISTIDINE KINASE J"/>
    <property type="match status" value="1"/>
</dbReference>
<feature type="domain" description="Histidine kinase" evidence="12">
    <location>
        <begin position="508"/>
        <end position="732"/>
    </location>
</feature>
<evidence type="ECO:0000313" key="16">
    <source>
        <dbReference type="Proteomes" id="UP000494170"/>
    </source>
</evidence>
<dbReference type="InterPro" id="IPR011006">
    <property type="entry name" value="CheY-like_superfamily"/>
</dbReference>
<dbReference type="SUPFAM" id="SSF55874">
    <property type="entry name" value="ATPase domain of HSP90 chaperone/DNA topoisomerase II/histidine kinase"/>
    <property type="match status" value="1"/>
</dbReference>
<evidence type="ECO:0000259" key="13">
    <source>
        <dbReference type="PROSITE" id="PS50110"/>
    </source>
</evidence>
<evidence type="ECO:0000259" key="12">
    <source>
        <dbReference type="PROSITE" id="PS50109"/>
    </source>
</evidence>
<reference evidence="15 16" key="1">
    <citation type="submission" date="2019-09" db="EMBL/GenBank/DDBJ databases">
        <authorList>
            <person name="Depoorter E."/>
        </authorList>
    </citation>
    <scope>NUCLEOTIDE SEQUENCE [LARGE SCALE GENOMIC DNA]</scope>
    <source>
        <strain evidence="15">LMG 6863</strain>
    </source>
</reference>
<dbReference type="CDD" id="cd17546">
    <property type="entry name" value="REC_hyHK_CKI1_RcsC-like"/>
    <property type="match status" value="1"/>
</dbReference>
<dbReference type="InterPro" id="IPR036641">
    <property type="entry name" value="HPT_dom_sf"/>
</dbReference>
<gene>
    <name evidence="15" type="ORF">BLA6863_07506</name>
</gene>
<comment type="catalytic activity">
    <reaction evidence="1">
        <text>ATP + protein L-histidine = ADP + protein N-phospho-L-histidine.</text>
        <dbReference type="EC" id="2.7.13.3"/>
    </reaction>
</comment>
<dbReference type="InterPro" id="IPR004358">
    <property type="entry name" value="Sig_transdc_His_kin-like_C"/>
</dbReference>
<evidence type="ECO:0000256" key="4">
    <source>
        <dbReference type="ARBA" id="ARBA00022729"/>
    </source>
</evidence>
<dbReference type="InterPro" id="IPR005467">
    <property type="entry name" value="His_kinase_dom"/>
</dbReference>
<dbReference type="Gene3D" id="1.20.120.160">
    <property type="entry name" value="HPT domain"/>
    <property type="match status" value="1"/>
</dbReference>
<dbReference type="AlphaFoldDB" id="A0A6P2SGH1"/>
<evidence type="ECO:0000256" key="10">
    <source>
        <dbReference type="PROSITE-ProRule" id="PRU00169"/>
    </source>
</evidence>
<evidence type="ECO:0000256" key="8">
    <source>
        <dbReference type="ARBA" id="ARBA00070152"/>
    </source>
</evidence>
<dbReference type="SUPFAM" id="SSF47384">
    <property type="entry name" value="Homodimeric domain of signal transducing histidine kinase"/>
    <property type="match status" value="1"/>
</dbReference>
<dbReference type="GO" id="GO:0000155">
    <property type="term" value="F:phosphorelay sensor kinase activity"/>
    <property type="evidence" value="ECO:0007669"/>
    <property type="project" value="InterPro"/>
</dbReference>
<evidence type="ECO:0000313" key="15">
    <source>
        <dbReference type="EMBL" id="VWC47071.1"/>
    </source>
</evidence>
<accession>A0A6P2SGH1</accession>
<dbReference type="FunFam" id="3.30.565.10:FF:000010">
    <property type="entry name" value="Sensor histidine kinase RcsC"/>
    <property type="match status" value="1"/>
</dbReference>
<dbReference type="SMART" id="SM00448">
    <property type="entry name" value="REC"/>
    <property type="match status" value="1"/>
</dbReference>
<keyword evidence="11" id="KW-1133">Transmembrane helix</keyword>
<feature type="modified residue" description="Phosphohistidine" evidence="9">
    <location>
        <position position="1054"/>
    </location>
</feature>
<organism evidence="15 16">
    <name type="scientific">Burkholderia lata (strain ATCC 17760 / DSM 23089 / LMG 22485 / NCIMB 9086 / R18194 / 383)</name>
    <dbReference type="NCBI Taxonomy" id="482957"/>
    <lineage>
        <taxon>Bacteria</taxon>
        <taxon>Pseudomonadati</taxon>
        <taxon>Pseudomonadota</taxon>
        <taxon>Betaproteobacteria</taxon>
        <taxon>Burkholderiales</taxon>
        <taxon>Burkholderiaceae</taxon>
        <taxon>Burkholderia</taxon>
        <taxon>Burkholderia cepacia complex</taxon>
    </lineage>
</organism>
<dbReference type="Proteomes" id="UP000494170">
    <property type="component" value="Unassembled WGS sequence"/>
</dbReference>
<sequence>MSGGRWAAAIVVVLALLAEVVVLVRGYMTDERQRFAVAHRLVKGRFSANEQAFLSGLVRAELSSGDERPVPHGLVERFRANGNLLDWKPFPAEKLELMIAAAPGASTDDATITRYLQCATQIARSNIAAAKVLGRQPTQSFSSPDQQIFAIMPASAIVNPGRLSSDAGRTAFMRELTSGIGELADAAPARSRDTLPKASWSPHPYLLPQGQSTLTLAAKVFEGDCAAAILVTEIDPGDLIWPLVGGKYGGVYAIVDADGAIVATAAQYGPGGPLRDLLTRWRRSAHPDPGTLLQQPYRGRMVLAQQLGDTGYTLVYTYSWHDVLAAIRAKALAAAFVLAAILAVVWLLLYLLNRRVFLPMYARSERVFESERLSRIVIETVPVGIGLVSIGTGELLHGGSSLEALAEQIDGGMARLLAELATRYARRLAVHRDAATELVFVEDVTLPTRDGGEIALQARFAVGRYLGDDVLIAAFVDMSASQRLARQLRESKRASDQANAAKSAFLATMSHEIRTPLNAILGNLELFAHSPLSPLQRDRLQSIRASSSGLLAIIQDVLDFSKIEAGEMQLEHIPFNVADMATRALMMFAPVAQAKGIVLYGTFGASIDASMRGDPVRLAQVVHNLLSNAIKFTNEGKVVLSVATDAQRDDVATGGMLVVEVVDTGIGIDATQREHLFNAFAQADSSITRRFGGTGLGLALCQRLTRQMGGTIGADGEKGQGSRFTVRLPLDRVTPADGRMTTDARPFAGVRMVFVAAADEWHAYAVPLLSAWGAEVSTAHHPDAVGDDSGRVLILCGDRSAWSADSENRLVEEWPVVIHCTVNGPLQPMRVGRILTVSCYAPAGLRAALAHALNGAPLAPLASAPDRAGTDDTDSMPRLGLHVLVAEDNEVNQRLIVEQLSMLDCTAAVAADGVDALQILSDTSFDIVLTDLNMPRLDGYVLAEIMRERWPDTPLVAVTADATADERRRCAELGIRAVVSKPLSLGSLARVLSRTVAGDGTQPAVGAAAGELLGDRTMPPEVVDAFHRGCAKSLDALRDALTRDDARAALAELHALKGALGVFQQRELAQQCSDLEQRIKSAGLDDSRDALRALIDRLGGLRAAQRLGR</sequence>
<dbReference type="Pfam" id="PF01627">
    <property type="entry name" value="Hpt"/>
    <property type="match status" value="1"/>
</dbReference>
<dbReference type="SUPFAM" id="SSF47226">
    <property type="entry name" value="Histidine-containing phosphotransfer domain, HPT domain"/>
    <property type="match status" value="1"/>
</dbReference>
<dbReference type="InterPro" id="IPR001789">
    <property type="entry name" value="Sig_transdc_resp-reg_receiver"/>
</dbReference>
<comment type="function">
    <text evidence="7">Member of the two-component regulatory system BvgS/BvgA. Phosphorylates BvgA via a four-step phosphorelay in response to environmental signals.</text>
</comment>
<dbReference type="SMART" id="SM00387">
    <property type="entry name" value="HATPase_c"/>
    <property type="match status" value="1"/>
</dbReference>
<evidence type="ECO:0000256" key="11">
    <source>
        <dbReference type="SAM" id="Phobius"/>
    </source>
</evidence>
<dbReference type="InterPro" id="IPR003661">
    <property type="entry name" value="HisK_dim/P_dom"/>
</dbReference>
<evidence type="ECO:0000259" key="14">
    <source>
        <dbReference type="PROSITE" id="PS50894"/>
    </source>
</evidence>
<dbReference type="PRINTS" id="PR00344">
    <property type="entry name" value="BCTRLSENSOR"/>
</dbReference>
<dbReference type="InterPro" id="IPR003594">
    <property type="entry name" value="HATPase_dom"/>
</dbReference>
<dbReference type="Gene3D" id="3.40.50.2300">
    <property type="match status" value="1"/>
</dbReference>
<dbReference type="Gene3D" id="1.10.287.130">
    <property type="match status" value="1"/>
</dbReference>
<keyword evidence="15" id="KW-0418">Kinase</keyword>